<dbReference type="InterPro" id="IPR024078">
    <property type="entry name" value="LmbE-like_dom_sf"/>
</dbReference>
<dbReference type="GO" id="GO:0016811">
    <property type="term" value="F:hydrolase activity, acting on carbon-nitrogen (but not peptide) bonds, in linear amides"/>
    <property type="evidence" value="ECO:0007669"/>
    <property type="project" value="TreeGrafter"/>
</dbReference>
<organism evidence="1">
    <name type="scientific">freshwater metagenome</name>
    <dbReference type="NCBI Taxonomy" id="449393"/>
    <lineage>
        <taxon>unclassified sequences</taxon>
        <taxon>metagenomes</taxon>
        <taxon>ecological metagenomes</taxon>
    </lineage>
</organism>
<name>A0A6J6SF34_9ZZZZ</name>
<evidence type="ECO:0000313" key="1">
    <source>
        <dbReference type="EMBL" id="CAB4733422.1"/>
    </source>
</evidence>
<sequence length="277" mass="30582">MALLGLGRESRAPRSAILAVMADPTPPEMRDWGLVGSAELDRVVVISPHPDDAVLGCSHLMSAHPGVTVITVYAGRPREYPSPMERWDALCGFVAGDEVHAARRAEDAAALSVLDAHPVWLDFVEHAYLPRSEWVGANDIVDTLTKIISDLKATAVFAPFGLANPDHDFTHEAALMARDRVDPNTAWFLYEDMGYKHIPGLLAWRITQLFRKGVWPTPAAVPVDVDYARKQQAVDCYQSQMRALEAEWGIREKLSAPAPEQYWRISPPPPGWEGLSG</sequence>
<dbReference type="InterPro" id="IPR003737">
    <property type="entry name" value="GlcNAc_PI_deacetylase-related"/>
</dbReference>
<dbReference type="SUPFAM" id="SSF102588">
    <property type="entry name" value="LmbE-like"/>
    <property type="match status" value="1"/>
</dbReference>
<reference evidence="1" key="1">
    <citation type="submission" date="2020-05" db="EMBL/GenBank/DDBJ databases">
        <authorList>
            <person name="Chiriac C."/>
            <person name="Salcher M."/>
            <person name="Ghai R."/>
            <person name="Kavagutti S V."/>
        </authorList>
    </citation>
    <scope>NUCLEOTIDE SEQUENCE</scope>
</reference>
<dbReference type="Pfam" id="PF02585">
    <property type="entry name" value="PIG-L"/>
    <property type="match status" value="1"/>
</dbReference>
<accession>A0A6J6SF34</accession>
<proteinExistence type="predicted"/>
<dbReference type="PANTHER" id="PTHR12993:SF29">
    <property type="entry name" value="BLR3841 PROTEIN"/>
    <property type="match status" value="1"/>
</dbReference>
<gene>
    <name evidence="1" type="ORF">UFOPK2683_01427</name>
</gene>
<dbReference type="EMBL" id="CAEZYK010000108">
    <property type="protein sequence ID" value="CAB4733422.1"/>
    <property type="molecule type" value="Genomic_DNA"/>
</dbReference>
<dbReference type="AlphaFoldDB" id="A0A6J6SF34"/>
<protein>
    <submittedName>
        <fullName evidence="1">Unannotated protein</fullName>
    </submittedName>
</protein>
<dbReference type="PANTHER" id="PTHR12993">
    <property type="entry name" value="N-ACETYLGLUCOSAMINYL-PHOSPHATIDYLINOSITOL DE-N-ACETYLASE-RELATED"/>
    <property type="match status" value="1"/>
</dbReference>
<dbReference type="Gene3D" id="3.40.50.10320">
    <property type="entry name" value="LmbE-like"/>
    <property type="match status" value="1"/>
</dbReference>